<comment type="caution">
    <text evidence="1">The sequence shown here is derived from an EMBL/GenBank/DDBJ whole genome shotgun (WGS) entry which is preliminary data.</text>
</comment>
<evidence type="ECO:0000313" key="1">
    <source>
        <dbReference type="EMBL" id="KAI0057713.1"/>
    </source>
</evidence>
<organism evidence="1 2">
    <name type="scientific">Artomyces pyxidatus</name>
    <dbReference type="NCBI Taxonomy" id="48021"/>
    <lineage>
        <taxon>Eukaryota</taxon>
        <taxon>Fungi</taxon>
        <taxon>Dikarya</taxon>
        <taxon>Basidiomycota</taxon>
        <taxon>Agaricomycotina</taxon>
        <taxon>Agaricomycetes</taxon>
        <taxon>Russulales</taxon>
        <taxon>Auriscalpiaceae</taxon>
        <taxon>Artomyces</taxon>
    </lineage>
</organism>
<gene>
    <name evidence="1" type="ORF">BV25DRAFT_1830782</name>
</gene>
<sequence>MLALEYISLVHLTGSAVSFSLAVSAGTSRWPAQPPRDAACQVEPLMGREPPTRLPGLAGSRWRLLGLSFSHNGTVYLAAGRCFCSGLPLCVSPAKPEHETACKGAIDSPIDSPKRTSGKANVSPERQCLI</sequence>
<proteinExistence type="predicted"/>
<reference evidence="1" key="1">
    <citation type="submission" date="2021-03" db="EMBL/GenBank/DDBJ databases">
        <authorList>
            <consortium name="DOE Joint Genome Institute"/>
            <person name="Ahrendt S."/>
            <person name="Looney B.P."/>
            <person name="Miyauchi S."/>
            <person name="Morin E."/>
            <person name="Drula E."/>
            <person name="Courty P.E."/>
            <person name="Chicoki N."/>
            <person name="Fauchery L."/>
            <person name="Kohler A."/>
            <person name="Kuo A."/>
            <person name="Labutti K."/>
            <person name="Pangilinan J."/>
            <person name="Lipzen A."/>
            <person name="Riley R."/>
            <person name="Andreopoulos W."/>
            <person name="He G."/>
            <person name="Johnson J."/>
            <person name="Barry K.W."/>
            <person name="Grigoriev I.V."/>
            <person name="Nagy L."/>
            <person name="Hibbett D."/>
            <person name="Henrissat B."/>
            <person name="Matheny P.B."/>
            <person name="Labbe J."/>
            <person name="Martin F."/>
        </authorList>
    </citation>
    <scope>NUCLEOTIDE SEQUENCE</scope>
    <source>
        <strain evidence="1">HHB10654</strain>
    </source>
</reference>
<reference evidence="1" key="2">
    <citation type="journal article" date="2022" name="New Phytol.">
        <title>Evolutionary transition to the ectomycorrhizal habit in the genomes of a hyperdiverse lineage of mushroom-forming fungi.</title>
        <authorList>
            <person name="Looney B."/>
            <person name="Miyauchi S."/>
            <person name="Morin E."/>
            <person name="Drula E."/>
            <person name="Courty P.E."/>
            <person name="Kohler A."/>
            <person name="Kuo A."/>
            <person name="LaButti K."/>
            <person name="Pangilinan J."/>
            <person name="Lipzen A."/>
            <person name="Riley R."/>
            <person name="Andreopoulos W."/>
            <person name="He G."/>
            <person name="Johnson J."/>
            <person name="Nolan M."/>
            <person name="Tritt A."/>
            <person name="Barry K.W."/>
            <person name="Grigoriev I.V."/>
            <person name="Nagy L.G."/>
            <person name="Hibbett D."/>
            <person name="Henrissat B."/>
            <person name="Matheny P.B."/>
            <person name="Labbe J."/>
            <person name="Martin F.M."/>
        </authorList>
    </citation>
    <scope>NUCLEOTIDE SEQUENCE</scope>
    <source>
        <strain evidence="1">HHB10654</strain>
    </source>
</reference>
<protein>
    <submittedName>
        <fullName evidence="1">Uncharacterized protein</fullName>
    </submittedName>
</protein>
<accession>A0ACB8SPI2</accession>
<dbReference type="EMBL" id="MU277243">
    <property type="protein sequence ID" value="KAI0057713.1"/>
    <property type="molecule type" value="Genomic_DNA"/>
</dbReference>
<dbReference type="Proteomes" id="UP000814140">
    <property type="component" value="Unassembled WGS sequence"/>
</dbReference>
<name>A0ACB8SPI2_9AGAM</name>
<keyword evidence="2" id="KW-1185">Reference proteome</keyword>
<evidence type="ECO:0000313" key="2">
    <source>
        <dbReference type="Proteomes" id="UP000814140"/>
    </source>
</evidence>